<protein>
    <recommendedName>
        <fullName evidence="5">Lipoprotein</fullName>
    </recommendedName>
</protein>
<proteinExistence type="predicted"/>
<evidence type="ECO:0000313" key="2">
    <source>
        <dbReference type="EMBL" id="USS00675.1"/>
    </source>
</evidence>
<reference evidence="2" key="2">
    <citation type="submission" date="2022-06" db="EMBL/GenBank/DDBJ databases">
        <authorList>
            <person name="Holder M.E."/>
            <person name="Ajami N.J."/>
            <person name="Petrosino J.F."/>
        </authorList>
    </citation>
    <scope>NUCLEOTIDE SEQUENCE</scope>
    <source>
        <strain evidence="2">RMA 8861</strain>
    </source>
</reference>
<accession>A0A9N7PIV3</accession>
<dbReference type="RefSeq" id="WP_120140696.1">
    <property type="nucleotide sequence ID" value="NZ_CP023671.1"/>
</dbReference>
<reference evidence="1 3" key="1">
    <citation type="submission" date="2017-09" db="EMBL/GenBank/DDBJ databases">
        <authorList>
            <person name="Thomas P."/>
            <person name="Seyboldt C."/>
        </authorList>
    </citation>
    <scope>NUCLEOTIDE SEQUENCE [LARGE SCALE GENOMIC DNA]</scope>
    <source>
        <strain evidence="1 3">DSM 7534</strain>
    </source>
</reference>
<dbReference type="GeneID" id="303560268"/>
<evidence type="ECO:0000313" key="4">
    <source>
        <dbReference type="Proteomes" id="UP001055437"/>
    </source>
</evidence>
<evidence type="ECO:0008006" key="5">
    <source>
        <dbReference type="Google" id="ProtNLM"/>
    </source>
</evidence>
<dbReference type="Gene3D" id="2.40.50.870">
    <property type="entry name" value="Protein of unknown function (DUF3299)"/>
    <property type="match status" value="1"/>
</dbReference>
<dbReference type="KEGG" id="csep:CP523_06225"/>
<keyword evidence="4" id="KW-1185">Reference proteome</keyword>
<dbReference type="EMBL" id="CP099799">
    <property type="protein sequence ID" value="USS00675.1"/>
    <property type="molecule type" value="Genomic_DNA"/>
</dbReference>
<gene>
    <name evidence="1" type="ORF">CP523_06225</name>
    <name evidence="2" type="ORF">NH397_14515</name>
</gene>
<evidence type="ECO:0000313" key="3">
    <source>
        <dbReference type="Proteomes" id="UP000280586"/>
    </source>
</evidence>
<dbReference type="Proteomes" id="UP000280586">
    <property type="component" value="Chromosome"/>
</dbReference>
<evidence type="ECO:0000313" key="1">
    <source>
        <dbReference type="EMBL" id="AYE34095.1"/>
    </source>
</evidence>
<dbReference type="Proteomes" id="UP001055437">
    <property type="component" value="Chromosome"/>
</dbReference>
<organism evidence="1 3">
    <name type="scientific">Clostridium septicum</name>
    <dbReference type="NCBI Taxonomy" id="1504"/>
    <lineage>
        <taxon>Bacteria</taxon>
        <taxon>Bacillati</taxon>
        <taxon>Bacillota</taxon>
        <taxon>Clostridia</taxon>
        <taxon>Eubacteriales</taxon>
        <taxon>Clostridiaceae</taxon>
        <taxon>Clostridium</taxon>
    </lineage>
</organism>
<sequence>MKKLILLIVSALILLVGCSKMTLKDFSNESSSDIKRIRFKDTVEIKDLRKLDGKKIKIIGFMANSSPLDKSMIYLMNLPYHNCVYCVPNTNKLINTMAVYPKQGENIEFTEVPIEVVGTLKFENITDETGYSYEYRLVDSEIKPADIKSMDESVKIYTDLVNKGFVTKINKIISEANSIIYYDKQWGSLADVEPIPEEYIKELENMFEVVDKAKYQDIISVVEKLKKLVKNINDILKSKEYYKMEQLENRDYEIFYKVNDWLMKVEM</sequence>
<dbReference type="EMBL" id="CP023671">
    <property type="protein sequence ID" value="AYE34095.1"/>
    <property type="molecule type" value="Genomic_DNA"/>
</dbReference>
<name>A0A9N7PIV3_CLOSE</name>
<dbReference type="AlphaFoldDB" id="A0A9N7PIV3"/>
<dbReference type="PROSITE" id="PS51257">
    <property type="entry name" value="PROKAR_LIPOPROTEIN"/>
    <property type="match status" value="1"/>
</dbReference>